<sequence>MLGKKDDFMFKIASALGLLALILAISTQGVRAEGYERSSGRDNLATEIKSLKQRITAAQASGETKGLRNAYLDLFAQYSSETIGLISKREYETAKSLLKEWEESLEKAMPALDEKQQFYSHSRHQMSSGYLWETMGLAAYFLDGDYVNAPHLLEKAEVHHERAAELATRVQFPDDAPAQAREIQKNIVAMQEAEVKRVRGMRLLVQGDYESEAGNLDRAIQMLQESVDTLKTAEDISPVGVYGSDPIASVMEKGQHSLNFIDFARALLYRTRSDRALIGGDFLTAAIEQKDRAEALKRSQSMHLRAGQPLHEEFARRLARDIHIAYQRHDNLMAQAQSRSRWAWLWALAFFVIAIGSAMLFIWLSARFELVRNKIVFALLLLFVMAVAGIGTQQVKWKDAANWLKGSFVESLSKNKP</sequence>
<organism evidence="2 3">
    <name type="scientific">Candidatus Brocadia carolinensis</name>
    <dbReference type="NCBI Taxonomy" id="1004156"/>
    <lineage>
        <taxon>Bacteria</taxon>
        <taxon>Pseudomonadati</taxon>
        <taxon>Planctomycetota</taxon>
        <taxon>Candidatus Brocadiia</taxon>
        <taxon>Candidatus Brocadiales</taxon>
        <taxon>Candidatus Brocadiaceae</taxon>
        <taxon>Candidatus Brocadia</taxon>
    </lineage>
</organism>
<gene>
    <name evidence="2" type="ORF">AYP45_05605</name>
</gene>
<evidence type="ECO:0000256" key="1">
    <source>
        <dbReference type="SAM" id="Phobius"/>
    </source>
</evidence>
<comment type="caution">
    <text evidence="2">The sequence shown here is derived from an EMBL/GenBank/DDBJ whole genome shotgun (WGS) entry which is preliminary data.</text>
</comment>
<accession>A0A1V4AVC7</accession>
<dbReference type="EMBL" id="AYTS01000046">
    <property type="protein sequence ID" value="OOP57060.1"/>
    <property type="molecule type" value="Genomic_DNA"/>
</dbReference>
<keyword evidence="1" id="KW-1133">Transmembrane helix</keyword>
<dbReference type="Proteomes" id="UP000189681">
    <property type="component" value="Unassembled WGS sequence"/>
</dbReference>
<feature type="transmembrane region" description="Helical" evidence="1">
    <location>
        <begin position="342"/>
        <end position="363"/>
    </location>
</feature>
<feature type="transmembrane region" description="Helical" evidence="1">
    <location>
        <begin position="375"/>
        <end position="395"/>
    </location>
</feature>
<keyword evidence="1" id="KW-0472">Membrane</keyword>
<protein>
    <submittedName>
        <fullName evidence="2">Uncharacterized protein</fullName>
    </submittedName>
</protein>
<evidence type="ECO:0000313" key="3">
    <source>
        <dbReference type="Proteomes" id="UP000189681"/>
    </source>
</evidence>
<reference evidence="2 3" key="1">
    <citation type="journal article" date="2017" name="Water Res.">
        <title>Discovery and metagenomic analysis of an anammox bacterial enrichment related to Candidatus "Brocadia caroliniensis" in a full-scale glycerol-fed nitritation-denitritation separate centrate treatment process.</title>
        <authorList>
            <person name="Park H."/>
            <person name="Brotto A.C."/>
            <person name="van Loosdrecht M.C."/>
            <person name="Chandran K."/>
        </authorList>
    </citation>
    <scope>NUCLEOTIDE SEQUENCE [LARGE SCALE GENOMIC DNA]</scope>
    <source>
        <strain evidence="2">26THWARD</strain>
    </source>
</reference>
<dbReference type="AlphaFoldDB" id="A0A1V4AVC7"/>
<keyword evidence="1" id="KW-0812">Transmembrane</keyword>
<proteinExistence type="predicted"/>
<name>A0A1V4AVC7_9BACT</name>
<evidence type="ECO:0000313" key="2">
    <source>
        <dbReference type="EMBL" id="OOP57060.1"/>
    </source>
</evidence>